<keyword evidence="4" id="KW-0804">Transcription</keyword>
<evidence type="ECO:0000256" key="4">
    <source>
        <dbReference type="ARBA" id="ARBA00023163"/>
    </source>
</evidence>
<dbReference type="SUPFAM" id="SSF46785">
    <property type="entry name" value="Winged helix' DNA-binding domain"/>
    <property type="match status" value="1"/>
</dbReference>
<dbReference type="Proteomes" id="UP000711178">
    <property type="component" value="Unassembled WGS sequence"/>
</dbReference>
<evidence type="ECO:0000313" key="7">
    <source>
        <dbReference type="Proteomes" id="UP000711178"/>
    </source>
</evidence>
<evidence type="ECO:0000256" key="1">
    <source>
        <dbReference type="ARBA" id="ARBA00009437"/>
    </source>
</evidence>
<dbReference type="InterPro" id="IPR000847">
    <property type="entry name" value="LysR_HTH_N"/>
</dbReference>
<dbReference type="CDD" id="cd05466">
    <property type="entry name" value="PBP2_LTTR_substrate"/>
    <property type="match status" value="1"/>
</dbReference>
<dbReference type="EMBL" id="JAHDTB010000033">
    <property type="protein sequence ID" value="MBW8290121.1"/>
    <property type="molecule type" value="Genomic_DNA"/>
</dbReference>
<dbReference type="RefSeq" id="WP_043573754.1">
    <property type="nucleotide sequence ID" value="NZ_CP142381.1"/>
</dbReference>
<evidence type="ECO:0000313" key="6">
    <source>
        <dbReference type="EMBL" id="MBW8290121.1"/>
    </source>
</evidence>
<evidence type="ECO:0000259" key="5">
    <source>
        <dbReference type="PROSITE" id="PS50931"/>
    </source>
</evidence>
<dbReference type="SUPFAM" id="SSF53850">
    <property type="entry name" value="Periplasmic binding protein-like II"/>
    <property type="match status" value="1"/>
</dbReference>
<protein>
    <submittedName>
        <fullName evidence="6">LysR family transcriptional regulator</fullName>
    </submittedName>
</protein>
<dbReference type="PROSITE" id="PS50931">
    <property type="entry name" value="HTH_LYSR"/>
    <property type="match status" value="1"/>
</dbReference>
<comment type="similarity">
    <text evidence="1">Belongs to the LysR transcriptional regulatory family.</text>
</comment>
<organism evidence="6 7">
    <name type="scientific">Chromobacterium subtsugae</name>
    <dbReference type="NCBI Taxonomy" id="251747"/>
    <lineage>
        <taxon>Bacteria</taxon>
        <taxon>Pseudomonadati</taxon>
        <taxon>Pseudomonadota</taxon>
        <taxon>Betaproteobacteria</taxon>
        <taxon>Neisseriales</taxon>
        <taxon>Chromobacteriaceae</taxon>
        <taxon>Chromobacterium</taxon>
    </lineage>
</organism>
<reference evidence="6 7" key="1">
    <citation type="submission" date="2021-05" db="EMBL/GenBank/DDBJ databases">
        <title>Draft Whole Genome Sequencing Of Biosensor Chromobacterium violaceum Strain CV026 Reveals A Regulatory RNA In Chromobacterium violaceum Phenotype Regulatory Network.</title>
        <authorList>
            <person name="Hong K.W."/>
            <person name="Chan K.G."/>
            <person name="Chang C.-Y."/>
        </authorList>
    </citation>
    <scope>NUCLEOTIDE SEQUENCE [LARGE SCALE GENOMIC DNA]</scope>
    <source>
        <strain evidence="6 7">ATCC 31532</strain>
    </source>
</reference>
<accession>A0ABS7FJ55</accession>
<dbReference type="PANTHER" id="PTHR30126">
    <property type="entry name" value="HTH-TYPE TRANSCRIPTIONAL REGULATOR"/>
    <property type="match status" value="1"/>
</dbReference>
<name>A0ABS7FJ55_9NEIS</name>
<dbReference type="Pfam" id="PF00126">
    <property type="entry name" value="HTH_1"/>
    <property type="match status" value="1"/>
</dbReference>
<evidence type="ECO:0000256" key="2">
    <source>
        <dbReference type="ARBA" id="ARBA00023015"/>
    </source>
</evidence>
<dbReference type="PRINTS" id="PR00039">
    <property type="entry name" value="HTHLYSR"/>
</dbReference>
<dbReference type="InterPro" id="IPR005119">
    <property type="entry name" value="LysR_subst-bd"/>
</dbReference>
<dbReference type="Gene3D" id="3.40.190.290">
    <property type="match status" value="1"/>
</dbReference>
<dbReference type="InterPro" id="IPR036388">
    <property type="entry name" value="WH-like_DNA-bd_sf"/>
</dbReference>
<keyword evidence="2" id="KW-0805">Transcription regulation</keyword>
<dbReference type="GeneID" id="89685847"/>
<dbReference type="Gene3D" id="1.10.10.10">
    <property type="entry name" value="Winged helix-like DNA-binding domain superfamily/Winged helix DNA-binding domain"/>
    <property type="match status" value="1"/>
</dbReference>
<keyword evidence="7" id="KW-1185">Reference proteome</keyword>
<proteinExistence type="inferred from homology"/>
<keyword evidence="3" id="KW-0238">DNA-binding</keyword>
<dbReference type="Pfam" id="PF03466">
    <property type="entry name" value="LysR_substrate"/>
    <property type="match status" value="1"/>
</dbReference>
<evidence type="ECO:0000256" key="3">
    <source>
        <dbReference type="ARBA" id="ARBA00023125"/>
    </source>
</evidence>
<dbReference type="InterPro" id="IPR036390">
    <property type="entry name" value="WH_DNA-bd_sf"/>
</dbReference>
<sequence>MTLSVDALSAFVYAAELGSFSAAARRLGKSQSTVSEAIANLEIDLSNLLFDRGTRTPTLTPAGRLLLPQARQIMTASQDMQRQAAQLSAGVESRLTIVLSDTFQSETLENVACRLEARYPLLELECLAGEQEDVLDLILSGRAQLGLVGALDRYPPDIRHQRQREASELALFAAYRHPLAGMDRIDEQQLALHRQLRLNTYNDKNPAHAGQRQWYAPSYLMLLDMARLGVGWAELPCWLVKSFGGGELKQLDVAGWPKRMPVDLVWAANRPLGAAAGWLLEQLARPADDAQPNGQT</sequence>
<dbReference type="PANTHER" id="PTHR30126:SF91">
    <property type="entry name" value="LYSR FAMILY TRANSCRIPTIONAL REGULATOR"/>
    <property type="match status" value="1"/>
</dbReference>
<feature type="domain" description="HTH lysR-type" evidence="5">
    <location>
        <begin position="1"/>
        <end position="60"/>
    </location>
</feature>
<gene>
    <name evidence="6" type="ORF">KIF53_20985</name>
</gene>
<comment type="caution">
    <text evidence="6">The sequence shown here is derived from an EMBL/GenBank/DDBJ whole genome shotgun (WGS) entry which is preliminary data.</text>
</comment>